<feature type="domain" description="Histidine kinase/HSP90-like ATPase" evidence="5">
    <location>
        <begin position="280"/>
        <end position="365"/>
    </location>
</feature>
<dbReference type="InterPro" id="IPR050482">
    <property type="entry name" value="Sensor_HK_TwoCompSys"/>
</dbReference>
<evidence type="ECO:0000256" key="2">
    <source>
        <dbReference type="ARBA" id="ARBA00022777"/>
    </source>
</evidence>
<dbReference type="Proteomes" id="UP000317199">
    <property type="component" value="Chromosome"/>
</dbReference>
<evidence type="ECO:0000256" key="3">
    <source>
        <dbReference type="ARBA" id="ARBA00023012"/>
    </source>
</evidence>
<keyword evidence="8" id="KW-1185">Reference proteome</keyword>
<dbReference type="InterPro" id="IPR011712">
    <property type="entry name" value="Sig_transdc_His_kin_sub3_dim/P"/>
</dbReference>
<dbReference type="Gene3D" id="3.30.565.10">
    <property type="entry name" value="Histidine kinase-like ATPase, C-terminal domain"/>
    <property type="match status" value="1"/>
</dbReference>
<organism evidence="7 8">
    <name type="scientific">Marilutibacter alkalisoli</name>
    <dbReference type="NCBI Taxonomy" id="2591633"/>
    <lineage>
        <taxon>Bacteria</taxon>
        <taxon>Pseudomonadati</taxon>
        <taxon>Pseudomonadota</taxon>
        <taxon>Gammaproteobacteria</taxon>
        <taxon>Lysobacterales</taxon>
        <taxon>Lysobacteraceae</taxon>
        <taxon>Marilutibacter</taxon>
    </lineage>
</organism>
<dbReference type="Pfam" id="PF02518">
    <property type="entry name" value="HATPase_c"/>
    <property type="match status" value="1"/>
</dbReference>
<feature type="transmembrane region" description="Helical" evidence="4">
    <location>
        <begin position="64"/>
        <end position="95"/>
    </location>
</feature>
<dbReference type="GO" id="GO:0016020">
    <property type="term" value="C:membrane"/>
    <property type="evidence" value="ECO:0007669"/>
    <property type="project" value="InterPro"/>
</dbReference>
<evidence type="ECO:0000259" key="6">
    <source>
        <dbReference type="Pfam" id="PF07730"/>
    </source>
</evidence>
<dbReference type="Pfam" id="PF07730">
    <property type="entry name" value="HisKA_3"/>
    <property type="match status" value="1"/>
</dbReference>
<dbReference type="EMBL" id="CP041242">
    <property type="protein sequence ID" value="QDH68700.1"/>
    <property type="molecule type" value="Genomic_DNA"/>
</dbReference>
<dbReference type="KEGG" id="lyj:FKV23_00140"/>
<feature type="domain" description="Signal transduction histidine kinase subgroup 3 dimerisation and phosphoacceptor" evidence="6">
    <location>
        <begin position="182"/>
        <end position="241"/>
    </location>
</feature>
<dbReference type="GO" id="GO:0000155">
    <property type="term" value="F:phosphorelay sensor kinase activity"/>
    <property type="evidence" value="ECO:0007669"/>
    <property type="project" value="InterPro"/>
</dbReference>
<evidence type="ECO:0000313" key="7">
    <source>
        <dbReference type="EMBL" id="QDH68700.1"/>
    </source>
</evidence>
<protein>
    <submittedName>
        <fullName evidence="7">Sensor histidine kinase</fullName>
    </submittedName>
</protein>
<dbReference type="CDD" id="cd16917">
    <property type="entry name" value="HATPase_UhpB-NarQ-NarX-like"/>
    <property type="match status" value="1"/>
</dbReference>
<feature type="transmembrane region" description="Helical" evidence="4">
    <location>
        <begin position="133"/>
        <end position="150"/>
    </location>
</feature>
<keyword evidence="4" id="KW-1133">Transmembrane helix</keyword>
<evidence type="ECO:0000256" key="1">
    <source>
        <dbReference type="ARBA" id="ARBA00022679"/>
    </source>
</evidence>
<keyword evidence="3" id="KW-0902">Two-component regulatory system</keyword>
<dbReference type="AlphaFoldDB" id="A0A514BMV0"/>
<feature type="transmembrane region" description="Helical" evidence="4">
    <location>
        <begin position="12"/>
        <end position="29"/>
    </location>
</feature>
<feature type="transmembrane region" description="Helical" evidence="4">
    <location>
        <begin position="35"/>
        <end position="52"/>
    </location>
</feature>
<sequence length="369" mass="40058">MTQRLRPLLQPLNLAAIVTVATVGMAIQLDSVTAVGTVWGLLGLFIAALLALDVLPAASWSRAVLYLVQSACAFAVIALAPRTGVAPILLVILVAELVMDYPLRVVLPLALLFNLILYALLASAGRDPVWLQVVLYMGFQAFAMLTTWYARTAEEARDRLAAVNADLLATRSLLADSVRDRERLRVARELHDVAGHKLTALTLNLRVLAADLPPRHELQQAEQLAGELLGDIRRIVHAVRDERGFDLATALRALAAPLPRPQLDLRITPDVHVADPDTAETLLRLVQEALTNTARHTSADRVRVSLAMVDGDIRVDIEDDGHLRGPLREGSGLTGMRERVQARGGRIEFGSSSASALRIEAWLPAAEQG</sequence>
<gene>
    <name evidence="7" type="ORF">FKV23_00140</name>
</gene>
<dbReference type="SUPFAM" id="SSF55874">
    <property type="entry name" value="ATPase domain of HSP90 chaperone/DNA topoisomerase II/histidine kinase"/>
    <property type="match status" value="1"/>
</dbReference>
<proteinExistence type="predicted"/>
<evidence type="ECO:0000259" key="5">
    <source>
        <dbReference type="Pfam" id="PF02518"/>
    </source>
</evidence>
<keyword evidence="4" id="KW-0812">Transmembrane</keyword>
<dbReference type="PANTHER" id="PTHR24421:SF59">
    <property type="entry name" value="OXYGEN SENSOR HISTIDINE KINASE NREB"/>
    <property type="match status" value="1"/>
</dbReference>
<dbReference type="PANTHER" id="PTHR24421">
    <property type="entry name" value="NITRATE/NITRITE SENSOR PROTEIN NARX-RELATED"/>
    <property type="match status" value="1"/>
</dbReference>
<dbReference type="InterPro" id="IPR036890">
    <property type="entry name" value="HATPase_C_sf"/>
</dbReference>
<evidence type="ECO:0000256" key="4">
    <source>
        <dbReference type="SAM" id="Phobius"/>
    </source>
</evidence>
<dbReference type="InterPro" id="IPR003594">
    <property type="entry name" value="HATPase_dom"/>
</dbReference>
<keyword evidence="4" id="KW-0472">Membrane</keyword>
<keyword evidence="2 7" id="KW-0418">Kinase</keyword>
<dbReference type="Gene3D" id="1.20.5.1930">
    <property type="match status" value="1"/>
</dbReference>
<dbReference type="OrthoDB" id="9797605at2"/>
<keyword evidence="1" id="KW-0808">Transferase</keyword>
<reference evidence="7 8" key="1">
    <citation type="submission" date="2019-06" db="EMBL/GenBank/DDBJ databases">
        <title>Lysobacter alkalisoli sp. nov. isolated from saline-alkali soil.</title>
        <authorList>
            <person name="Sun J.-Q."/>
            <person name="Xu L."/>
        </authorList>
    </citation>
    <scope>NUCLEOTIDE SEQUENCE [LARGE SCALE GENOMIC DNA]</scope>
    <source>
        <strain evidence="7 8">SJ-36</strain>
    </source>
</reference>
<dbReference type="GO" id="GO:0046983">
    <property type="term" value="F:protein dimerization activity"/>
    <property type="evidence" value="ECO:0007669"/>
    <property type="project" value="InterPro"/>
</dbReference>
<accession>A0A514BMV0</accession>
<evidence type="ECO:0000313" key="8">
    <source>
        <dbReference type="Proteomes" id="UP000317199"/>
    </source>
</evidence>
<feature type="transmembrane region" description="Helical" evidence="4">
    <location>
        <begin position="101"/>
        <end position="121"/>
    </location>
</feature>
<name>A0A514BMV0_9GAMM</name>